<proteinExistence type="inferred from homology"/>
<evidence type="ECO:0008006" key="8">
    <source>
        <dbReference type="Google" id="ProtNLM"/>
    </source>
</evidence>
<comment type="caution">
    <text evidence="6">The sequence shown here is derived from an EMBL/GenBank/DDBJ whole genome shotgun (WGS) entry which is preliminary data.</text>
</comment>
<keyword evidence="4" id="KW-0238">DNA-binding</keyword>
<dbReference type="GO" id="GO:0006313">
    <property type="term" value="P:DNA transposition"/>
    <property type="evidence" value="ECO:0007669"/>
    <property type="project" value="InterPro"/>
</dbReference>
<evidence type="ECO:0000256" key="5">
    <source>
        <dbReference type="ARBA" id="ARBA00023172"/>
    </source>
</evidence>
<protein>
    <recommendedName>
        <fullName evidence="8">Transposase</fullName>
    </recommendedName>
</protein>
<keyword evidence="5" id="KW-0233">DNA recombination</keyword>
<evidence type="ECO:0000256" key="3">
    <source>
        <dbReference type="ARBA" id="ARBA00022578"/>
    </source>
</evidence>
<dbReference type="EMBL" id="VTEV01000007">
    <property type="protein sequence ID" value="TYS65779.1"/>
    <property type="molecule type" value="Genomic_DNA"/>
</dbReference>
<keyword evidence="3" id="KW-0815">Transposition</keyword>
<dbReference type="OrthoDB" id="9779930at2"/>
<comment type="similarity">
    <text evidence="2">Belongs to the transposase mutator family.</text>
</comment>
<dbReference type="GO" id="GO:0004803">
    <property type="term" value="F:transposase activity"/>
    <property type="evidence" value="ECO:0007669"/>
    <property type="project" value="InterPro"/>
</dbReference>
<comment type="function">
    <text evidence="1">Required for the transposition of the insertion element.</text>
</comment>
<reference evidence="6 7" key="1">
    <citation type="submission" date="2019-08" db="EMBL/GenBank/DDBJ databases">
        <title>Bacillus genomes from the desert of Cuatro Cienegas, Coahuila.</title>
        <authorList>
            <person name="Olmedo-Alvarez G."/>
        </authorList>
    </citation>
    <scope>NUCLEOTIDE SEQUENCE [LARGE SCALE GENOMIC DNA]</scope>
    <source>
        <strain evidence="6 7">CH28_1T</strain>
    </source>
</reference>
<dbReference type="RefSeq" id="WP_148989548.1">
    <property type="nucleotide sequence ID" value="NZ_VTEV01000007.1"/>
</dbReference>
<sequence length="41" mass="4476">MVVNGFSSHKVTKIVEELCGKSVSKLLVSNLTKSLDLIDNE</sequence>
<name>A0A5D4SS00_9BACI</name>
<dbReference type="Pfam" id="PF00872">
    <property type="entry name" value="Transposase_mut"/>
    <property type="match status" value="1"/>
</dbReference>
<dbReference type="Proteomes" id="UP000322524">
    <property type="component" value="Unassembled WGS sequence"/>
</dbReference>
<accession>A0A5D4SS00</accession>
<evidence type="ECO:0000313" key="6">
    <source>
        <dbReference type="EMBL" id="TYS65779.1"/>
    </source>
</evidence>
<evidence type="ECO:0000256" key="1">
    <source>
        <dbReference type="ARBA" id="ARBA00002190"/>
    </source>
</evidence>
<dbReference type="GO" id="GO:0003677">
    <property type="term" value="F:DNA binding"/>
    <property type="evidence" value="ECO:0007669"/>
    <property type="project" value="UniProtKB-KW"/>
</dbReference>
<organism evidence="6 7">
    <name type="scientific">Sutcliffiella horikoshii</name>
    <dbReference type="NCBI Taxonomy" id="79883"/>
    <lineage>
        <taxon>Bacteria</taxon>
        <taxon>Bacillati</taxon>
        <taxon>Bacillota</taxon>
        <taxon>Bacilli</taxon>
        <taxon>Bacillales</taxon>
        <taxon>Bacillaceae</taxon>
        <taxon>Sutcliffiella</taxon>
    </lineage>
</organism>
<evidence type="ECO:0000313" key="7">
    <source>
        <dbReference type="Proteomes" id="UP000322524"/>
    </source>
</evidence>
<gene>
    <name evidence="6" type="ORF">FZC76_18040</name>
</gene>
<dbReference type="InterPro" id="IPR001207">
    <property type="entry name" value="Transposase_mutator"/>
</dbReference>
<evidence type="ECO:0000256" key="2">
    <source>
        <dbReference type="ARBA" id="ARBA00010961"/>
    </source>
</evidence>
<evidence type="ECO:0000256" key="4">
    <source>
        <dbReference type="ARBA" id="ARBA00023125"/>
    </source>
</evidence>
<dbReference type="AlphaFoldDB" id="A0A5D4SS00"/>